<dbReference type="Gene3D" id="3.30.420.40">
    <property type="match status" value="2"/>
</dbReference>
<dbReference type="RefSeq" id="WP_021953631.1">
    <property type="nucleotide sequence ID" value="NZ_JACOOZ010000012.1"/>
</dbReference>
<dbReference type="InterPro" id="IPR000905">
    <property type="entry name" value="Gcp-like_dom"/>
</dbReference>
<gene>
    <name evidence="2" type="primary">tsaB</name>
    <name evidence="2" type="ORF">H8S00_13525</name>
</gene>
<comment type="caution">
    <text evidence="2">The sequence shown here is derived from an EMBL/GenBank/DDBJ whole genome shotgun (WGS) entry which is preliminary data.</text>
</comment>
<protein>
    <submittedName>
        <fullName evidence="2">tRNA (Adenosine(37)-N6)-threonylcarbamoyltransferase complex dimerization subunit type 1 TsaB</fullName>
    </submittedName>
</protein>
<dbReference type="Pfam" id="PF00814">
    <property type="entry name" value="TsaD"/>
    <property type="match status" value="1"/>
</dbReference>
<dbReference type="CDD" id="cd24032">
    <property type="entry name" value="ASKHA_NBD_TsaB"/>
    <property type="match status" value="1"/>
</dbReference>
<dbReference type="PANTHER" id="PTHR11735">
    <property type="entry name" value="TRNA N6-ADENOSINE THREONYLCARBAMOYLTRANSFERASE"/>
    <property type="match status" value="1"/>
</dbReference>
<dbReference type="Proteomes" id="UP000597877">
    <property type="component" value="Unassembled WGS sequence"/>
</dbReference>
<dbReference type="InterPro" id="IPR043129">
    <property type="entry name" value="ATPase_NBD"/>
</dbReference>
<dbReference type="PANTHER" id="PTHR11735:SF11">
    <property type="entry name" value="TRNA THREONYLCARBAMOYLADENOSINE BIOSYNTHESIS PROTEIN TSAB"/>
    <property type="match status" value="1"/>
</dbReference>
<dbReference type="SUPFAM" id="SSF53067">
    <property type="entry name" value="Actin-like ATPase domain"/>
    <property type="match status" value="2"/>
</dbReference>
<organism evidence="2 3">
    <name type="scientific">Eubacterium segne</name>
    <dbReference type="NCBI Taxonomy" id="2763045"/>
    <lineage>
        <taxon>Bacteria</taxon>
        <taxon>Bacillati</taxon>
        <taxon>Bacillota</taxon>
        <taxon>Clostridia</taxon>
        <taxon>Eubacteriales</taxon>
        <taxon>Eubacteriaceae</taxon>
        <taxon>Eubacterium</taxon>
    </lineage>
</organism>
<dbReference type="InterPro" id="IPR022496">
    <property type="entry name" value="T6A_TsaB"/>
</dbReference>
<keyword evidence="3" id="KW-1185">Reference proteome</keyword>
<feature type="domain" description="Gcp-like" evidence="1">
    <location>
        <begin position="32"/>
        <end position="226"/>
    </location>
</feature>
<accession>A0ABR7F709</accession>
<proteinExistence type="predicted"/>
<evidence type="ECO:0000313" key="2">
    <source>
        <dbReference type="EMBL" id="MBC5668982.1"/>
    </source>
</evidence>
<reference evidence="2 3" key="1">
    <citation type="submission" date="2020-08" db="EMBL/GenBank/DDBJ databases">
        <title>Genome public.</title>
        <authorList>
            <person name="Liu C."/>
            <person name="Sun Q."/>
        </authorList>
    </citation>
    <scope>NUCLEOTIDE SEQUENCE [LARGE SCALE GENOMIC DNA]</scope>
    <source>
        <strain evidence="2 3">BX4</strain>
    </source>
</reference>
<dbReference type="NCBIfam" id="TIGR03725">
    <property type="entry name" value="T6A_YeaZ"/>
    <property type="match status" value="1"/>
</dbReference>
<dbReference type="EMBL" id="JACOOZ010000012">
    <property type="protein sequence ID" value="MBC5668982.1"/>
    <property type="molecule type" value="Genomic_DNA"/>
</dbReference>
<name>A0ABR7F709_9FIRM</name>
<sequence>MRILAIDSSSMVATVAITTDGILNAEYTINHKKTHSQTLLPMIAEIVKMIEIDMDSIDAVAITGGPGSYTGLRIGSATAKGIGLALNKPIINVPTMDALAYNLYSSQYVICPIMDARRGQVYTGIYKFEETEMKTIKPQCIMMIDELIKELDTIKESVMFLGDGVDVHKQLIDDIMDTKHYYAPASMNRHKASTLGTIAEIYYKNGKTETAKEHKPEYLRLSQAERELKAKMKEAKSDN</sequence>
<evidence type="ECO:0000259" key="1">
    <source>
        <dbReference type="Pfam" id="PF00814"/>
    </source>
</evidence>
<evidence type="ECO:0000313" key="3">
    <source>
        <dbReference type="Proteomes" id="UP000597877"/>
    </source>
</evidence>